<evidence type="ECO:0000256" key="1">
    <source>
        <dbReference type="SAM" id="MobiDB-lite"/>
    </source>
</evidence>
<organism evidence="2 3">
    <name type="scientific">Patagioenas fasciata monilis</name>
    <dbReference type="NCBI Taxonomy" id="372326"/>
    <lineage>
        <taxon>Eukaryota</taxon>
        <taxon>Metazoa</taxon>
        <taxon>Chordata</taxon>
        <taxon>Craniata</taxon>
        <taxon>Vertebrata</taxon>
        <taxon>Euteleostomi</taxon>
        <taxon>Archelosauria</taxon>
        <taxon>Archosauria</taxon>
        <taxon>Dinosauria</taxon>
        <taxon>Saurischia</taxon>
        <taxon>Theropoda</taxon>
        <taxon>Coelurosauria</taxon>
        <taxon>Aves</taxon>
        <taxon>Neognathae</taxon>
        <taxon>Neoaves</taxon>
        <taxon>Columbimorphae</taxon>
        <taxon>Columbiformes</taxon>
        <taxon>Columbidae</taxon>
        <taxon>Patagioenas</taxon>
    </lineage>
</organism>
<evidence type="ECO:0000313" key="3">
    <source>
        <dbReference type="Proteomes" id="UP000190648"/>
    </source>
</evidence>
<proteinExistence type="predicted"/>
<keyword evidence="3" id="KW-1185">Reference proteome</keyword>
<feature type="region of interest" description="Disordered" evidence="1">
    <location>
        <begin position="100"/>
        <end position="119"/>
    </location>
</feature>
<protein>
    <submittedName>
        <fullName evidence="2">Uncharacterized protein</fullName>
    </submittedName>
</protein>
<accession>A0A1V4K9T1</accession>
<dbReference type="Proteomes" id="UP000190648">
    <property type="component" value="Unassembled WGS sequence"/>
</dbReference>
<comment type="caution">
    <text evidence="2">The sequence shown here is derived from an EMBL/GenBank/DDBJ whole genome shotgun (WGS) entry which is preliminary data.</text>
</comment>
<evidence type="ECO:0000313" key="2">
    <source>
        <dbReference type="EMBL" id="OPJ81216.1"/>
    </source>
</evidence>
<reference evidence="2 3" key="1">
    <citation type="submission" date="2016-02" db="EMBL/GenBank/DDBJ databases">
        <title>Band-tailed pigeon sequencing and assembly.</title>
        <authorList>
            <person name="Soares A.E."/>
            <person name="Novak B.J."/>
            <person name="Rice E.S."/>
            <person name="O'Connell B."/>
            <person name="Chang D."/>
            <person name="Weber S."/>
            <person name="Shapiro B."/>
        </authorList>
    </citation>
    <scope>NUCLEOTIDE SEQUENCE [LARGE SCALE GENOMIC DNA]</scope>
    <source>
        <strain evidence="2">BTP2013</strain>
        <tissue evidence="2">Blood</tissue>
    </source>
</reference>
<name>A0A1V4K9T1_PATFA</name>
<dbReference type="AlphaFoldDB" id="A0A1V4K9T1"/>
<dbReference type="EMBL" id="LSYS01004052">
    <property type="protein sequence ID" value="OPJ81216.1"/>
    <property type="molecule type" value="Genomic_DNA"/>
</dbReference>
<gene>
    <name evidence="2" type="ORF">AV530_007932</name>
</gene>
<sequence length="119" mass="13301">MLSRHLAAVFGSAPRSRGLFLSESHLSLVFRCSFCVVWEILCEFSRELAVFAAPGVPRASFSPLLPGAEFPKWYVTPWIRRTPQNLASHEAPTCECISRTPVRQRRPSRACTSARPPST</sequence>